<dbReference type="EMBL" id="KQ416136">
    <property type="protein sequence ID" value="KOF98489.1"/>
    <property type="molecule type" value="Genomic_DNA"/>
</dbReference>
<evidence type="ECO:0000313" key="2">
    <source>
        <dbReference type="EMBL" id="KOF98489.1"/>
    </source>
</evidence>
<feature type="transmembrane region" description="Helical" evidence="1">
    <location>
        <begin position="37"/>
        <end position="57"/>
    </location>
</feature>
<dbReference type="AlphaFoldDB" id="A0A0L8IAQ4"/>
<name>A0A0L8IAQ4_OCTBM</name>
<gene>
    <name evidence="2" type="ORF">OCBIM_22025022mg</name>
</gene>
<organism evidence="2">
    <name type="scientific">Octopus bimaculoides</name>
    <name type="common">California two-spotted octopus</name>
    <dbReference type="NCBI Taxonomy" id="37653"/>
    <lineage>
        <taxon>Eukaryota</taxon>
        <taxon>Metazoa</taxon>
        <taxon>Spiralia</taxon>
        <taxon>Lophotrochozoa</taxon>
        <taxon>Mollusca</taxon>
        <taxon>Cephalopoda</taxon>
        <taxon>Coleoidea</taxon>
        <taxon>Octopodiformes</taxon>
        <taxon>Octopoda</taxon>
        <taxon>Incirrata</taxon>
        <taxon>Octopodidae</taxon>
        <taxon>Octopus</taxon>
    </lineage>
</organism>
<reference evidence="2" key="1">
    <citation type="submission" date="2015-07" db="EMBL/GenBank/DDBJ databases">
        <title>MeaNS - Measles Nucleotide Surveillance Program.</title>
        <authorList>
            <person name="Tran T."/>
            <person name="Druce J."/>
        </authorList>
    </citation>
    <scope>NUCLEOTIDE SEQUENCE</scope>
    <source>
        <strain evidence="2">UCB-OBI-ISO-001</strain>
        <tissue evidence="2">Gonad</tissue>
    </source>
</reference>
<keyword evidence="1" id="KW-0812">Transmembrane</keyword>
<proteinExistence type="predicted"/>
<keyword evidence="1" id="KW-1133">Transmembrane helix</keyword>
<accession>A0A0L8IAQ4</accession>
<feature type="transmembrane region" description="Helical" evidence="1">
    <location>
        <begin position="6"/>
        <end position="30"/>
    </location>
</feature>
<protein>
    <submittedName>
        <fullName evidence="2">Uncharacterized protein</fullName>
    </submittedName>
</protein>
<sequence>MGLSEYPASFVAAVAAAYIMSFSSVILPVVSVVVSSVTARFMLFIIDVVLLSILIFGRYNLWSILRSVVFSSCIIIIIRATS</sequence>
<feature type="transmembrane region" description="Helical" evidence="1">
    <location>
        <begin position="63"/>
        <end position="81"/>
    </location>
</feature>
<evidence type="ECO:0000256" key="1">
    <source>
        <dbReference type="SAM" id="Phobius"/>
    </source>
</evidence>
<keyword evidence="1" id="KW-0472">Membrane</keyword>